<dbReference type="Gene3D" id="6.10.250.3150">
    <property type="match status" value="1"/>
</dbReference>
<evidence type="ECO:0000313" key="5">
    <source>
        <dbReference type="EMBL" id="KAA8817652.1"/>
    </source>
</evidence>
<dbReference type="EMBL" id="RZJP01000001">
    <property type="protein sequence ID" value="KAA8817652.1"/>
    <property type="molecule type" value="Genomic_DNA"/>
</dbReference>
<sequence length="496" mass="51900">MNRSKRCWNAGFGIMVSVAMTAICGLATIAPAPPQAEAVSVSEYQQKVANRNNLKAKLAGVDKALADKIIELDNLANVQIPAAQKATEAAQQKAEQAKGLADATAERLKAAQQDKADLEKKIEQTGIAYDDAKESVAEMARSSFHGSDVSTMMEVVTDAKSTDDFVSQMQSDAAAARSAANAANSAATTLNTSMNRKQRLAAIEKQITQLKNQADQQAASAQKAAEDASAKEASLEKLQDESAAQRTELEAQKSNLKTQEAKEAADILLIEAELASYKPSSGSTNYTPGSTSQQNTPSGGSSSGNSGNGGNTSGNSGNSGNGGTTSKPSTPSTPATPSTPSKPSTPSGGSSGANGMNYAVPGNCPEGSTYCYGHNTGNTVGGSAYPARQCTLWAYIRRSQLNLPVGSYMGNGAEWGTKGRALGYYVNNTPHYGAAMVFRAGQKVSTWYANRLYGHVAIVERVNSDGSLLISEGGTGFASFPNWETVWPNGNEFVHY</sequence>
<evidence type="ECO:0000256" key="1">
    <source>
        <dbReference type="SAM" id="Coils"/>
    </source>
</evidence>
<reference evidence="5 6" key="1">
    <citation type="journal article" date="2019" name="Syst. Appl. Microbiol.">
        <title>Characterization of Bifidobacterium species in feaces of the Egyptian fruit bat: Description of B. vespertilionis sp. nov. and B. rousetti sp. nov.</title>
        <authorList>
            <person name="Modesto M."/>
            <person name="Satti M."/>
            <person name="Watanabe K."/>
            <person name="Puglisi E."/>
            <person name="Morelli L."/>
            <person name="Huang C.-H."/>
            <person name="Liou J.-S."/>
            <person name="Miyashita M."/>
            <person name="Tamura T."/>
            <person name="Saito S."/>
            <person name="Mori K."/>
            <person name="Huang L."/>
            <person name="Sciavilla P."/>
            <person name="Sandri C."/>
            <person name="Spiezio C."/>
            <person name="Vitali F."/>
            <person name="Cavalieri D."/>
            <person name="Perpetuini G."/>
            <person name="Tofalo R."/>
            <person name="Bonetti A."/>
            <person name="Arita M."/>
            <person name="Mattarelli P."/>
        </authorList>
    </citation>
    <scope>NUCLEOTIDE SEQUENCE [LARGE SCALE GENOMIC DNA]</scope>
    <source>
        <strain evidence="5 6">RST27</strain>
    </source>
</reference>
<feature type="coiled-coil region" evidence="1">
    <location>
        <begin position="94"/>
        <end position="135"/>
    </location>
</feature>
<gene>
    <name evidence="5" type="ORF">EMB92_03665</name>
</gene>
<feature type="domain" description="Peptidase C51" evidence="4">
    <location>
        <begin position="365"/>
        <end position="495"/>
    </location>
</feature>
<keyword evidence="1" id="KW-0175">Coiled coil</keyword>
<dbReference type="Pfam" id="PF05257">
    <property type="entry name" value="CHAP"/>
    <property type="match status" value="1"/>
</dbReference>
<dbReference type="PROSITE" id="PS50911">
    <property type="entry name" value="CHAP"/>
    <property type="match status" value="1"/>
</dbReference>
<feature type="compositionally biased region" description="Polar residues" evidence="2">
    <location>
        <begin position="278"/>
        <end position="288"/>
    </location>
</feature>
<evidence type="ECO:0000259" key="4">
    <source>
        <dbReference type="PROSITE" id="PS50911"/>
    </source>
</evidence>
<feature type="compositionally biased region" description="Basic and acidic residues" evidence="2">
    <location>
        <begin position="224"/>
        <end position="240"/>
    </location>
</feature>
<feature type="compositionally biased region" description="Low complexity" evidence="2">
    <location>
        <begin position="289"/>
        <end position="305"/>
    </location>
</feature>
<dbReference type="InterPro" id="IPR038765">
    <property type="entry name" value="Papain-like_cys_pep_sf"/>
</dbReference>
<dbReference type="Proteomes" id="UP000326060">
    <property type="component" value="Unassembled WGS sequence"/>
</dbReference>
<feature type="chain" id="PRO_5038643844" evidence="3">
    <location>
        <begin position="23"/>
        <end position="496"/>
    </location>
</feature>
<feature type="compositionally biased region" description="Low complexity" evidence="2">
    <location>
        <begin position="324"/>
        <end position="348"/>
    </location>
</feature>
<evidence type="ECO:0000256" key="2">
    <source>
        <dbReference type="SAM" id="MobiDB-lite"/>
    </source>
</evidence>
<comment type="caution">
    <text evidence="5">The sequence shown here is derived from an EMBL/GenBank/DDBJ whole genome shotgun (WGS) entry which is preliminary data.</text>
</comment>
<evidence type="ECO:0000313" key="6">
    <source>
        <dbReference type="Proteomes" id="UP000326060"/>
    </source>
</evidence>
<evidence type="ECO:0000256" key="3">
    <source>
        <dbReference type="SAM" id="SignalP"/>
    </source>
</evidence>
<keyword evidence="3" id="KW-0732">Signal</keyword>
<dbReference type="InterPro" id="IPR007921">
    <property type="entry name" value="CHAP_dom"/>
</dbReference>
<organism evidence="5 6">
    <name type="scientific">Bifidobacterium callitrichos</name>
    <dbReference type="NCBI Taxonomy" id="762209"/>
    <lineage>
        <taxon>Bacteria</taxon>
        <taxon>Bacillati</taxon>
        <taxon>Actinomycetota</taxon>
        <taxon>Actinomycetes</taxon>
        <taxon>Bifidobacteriales</taxon>
        <taxon>Bifidobacteriaceae</taxon>
        <taxon>Bifidobacterium</taxon>
    </lineage>
</organism>
<dbReference type="RefSeq" id="WP_150393795.1">
    <property type="nucleotide sequence ID" value="NZ_RZJP01000001.1"/>
</dbReference>
<feature type="compositionally biased region" description="Gly residues" evidence="2">
    <location>
        <begin position="306"/>
        <end position="323"/>
    </location>
</feature>
<dbReference type="SUPFAM" id="SSF54001">
    <property type="entry name" value="Cysteine proteinases"/>
    <property type="match status" value="1"/>
</dbReference>
<feature type="region of interest" description="Disordered" evidence="2">
    <location>
        <begin position="278"/>
        <end position="354"/>
    </location>
</feature>
<dbReference type="Gene3D" id="3.90.1720.10">
    <property type="entry name" value="endopeptidase domain like (from Nostoc punctiforme)"/>
    <property type="match status" value="1"/>
</dbReference>
<accession>A0A5M9ZGQ3</accession>
<feature type="region of interest" description="Disordered" evidence="2">
    <location>
        <begin position="218"/>
        <end position="260"/>
    </location>
</feature>
<feature type="signal peptide" evidence="3">
    <location>
        <begin position="1"/>
        <end position="22"/>
    </location>
</feature>
<proteinExistence type="predicted"/>
<dbReference type="AlphaFoldDB" id="A0A5M9ZGQ3"/>
<protein>
    <submittedName>
        <fullName evidence="5">CHAP domain-containing protein</fullName>
    </submittedName>
</protein>
<name>A0A5M9ZGQ3_9BIFI</name>